<comment type="caution">
    <text evidence="3">The sequence shown here is derived from an EMBL/GenBank/DDBJ whole genome shotgun (WGS) entry which is preliminary data.</text>
</comment>
<reference evidence="3" key="1">
    <citation type="submission" date="2016-01" db="EMBL/GenBank/DDBJ databases">
        <authorList>
            <person name="Peeters C."/>
        </authorList>
    </citation>
    <scope>NUCLEOTIDE SEQUENCE [LARGE SCALE GENOMIC DNA]</scope>
    <source>
        <strain evidence="3">LMG 22940</strain>
    </source>
</reference>
<evidence type="ECO:0000313" key="4">
    <source>
        <dbReference type="Proteomes" id="UP000054770"/>
    </source>
</evidence>
<feature type="signal peptide" evidence="2">
    <location>
        <begin position="1"/>
        <end position="21"/>
    </location>
</feature>
<evidence type="ECO:0008006" key="5">
    <source>
        <dbReference type="Google" id="ProtNLM"/>
    </source>
</evidence>
<dbReference type="Proteomes" id="UP000054770">
    <property type="component" value="Unassembled WGS sequence"/>
</dbReference>
<feature type="region of interest" description="Disordered" evidence="1">
    <location>
        <begin position="63"/>
        <end position="97"/>
    </location>
</feature>
<dbReference type="InterPro" id="IPR025421">
    <property type="entry name" value="DUF4148"/>
</dbReference>
<dbReference type="EMBL" id="FCON02000014">
    <property type="protein sequence ID" value="SAL40456.1"/>
    <property type="molecule type" value="Genomic_DNA"/>
</dbReference>
<evidence type="ECO:0000313" key="3">
    <source>
        <dbReference type="EMBL" id="SAL40456.1"/>
    </source>
</evidence>
<evidence type="ECO:0000256" key="1">
    <source>
        <dbReference type="SAM" id="MobiDB-lite"/>
    </source>
</evidence>
<dbReference type="RefSeq" id="WP_087643971.1">
    <property type="nucleotide sequence ID" value="NZ_FCON02000014.1"/>
</dbReference>
<proteinExistence type="predicted"/>
<gene>
    <name evidence="3" type="ORF">AWB68_01756</name>
</gene>
<dbReference type="OrthoDB" id="9036157at2"/>
<organism evidence="3 4">
    <name type="scientific">Caballeronia choica</name>
    <dbReference type="NCBI Taxonomy" id="326476"/>
    <lineage>
        <taxon>Bacteria</taxon>
        <taxon>Pseudomonadati</taxon>
        <taxon>Pseudomonadota</taxon>
        <taxon>Betaproteobacteria</taxon>
        <taxon>Burkholderiales</taxon>
        <taxon>Burkholderiaceae</taxon>
        <taxon>Caballeronia</taxon>
    </lineage>
</organism>
<accession>A0A158H847</accession>
<name>A0A158H847_9BURK</name>
<dbReference type="AlphaFoldDB" id="A0A158H847"/>
<sequence>MKISTLLAACALGAVSTLAIAQTSSSNYAQMNTYEQMVGTSTTAAAPANAPLSRAQVRADLARARSDGTIPRFGNPDPYGPGRMARGAPSTSAYQMN</sequence>
<dbReference type="Pfam" id="PF13663">
    <property type="entry name" value="DUF4148"/>
    <property type="match status" value="1"/>
</dbReference>
<feature type="chain" id="PRO_5011119549" description="Purine nucleoside phosphorylase" evidence="2">
    <location>
        <begin position="22"/>
        <end position="97"/>
    </location>
</feature>
<keyword evidence="2" id="KW-0732">Signal</keyword>
<protein>
    <recommendedName>
        <fullName evidence="5">Purine nucleoside phosphorylase</fullName>
    </recommendedName>
</protein>
<keyword evidence="4" id="KW-1185">Reference proteome</keyword>
<evidence type="ECO:0000256" key="2">
    <source>
        <dbReference type="SAM" id="SignalP"/>
    </source>
</evidence>